<evidence type="ECO:0000256" key="5">
    <source>
        <dbReference type="ARBA" id="ARBA00023004"/>
    </source>
</evidence>
<dbReference type="GO" id="GO:0008395">
    <property type="term" value="F:steroid hydroxylase activity"/>
    <property type="evidence" value="ECO:0007669"/>
    <property type="project" value="TreeGrafter"/>
</dbReference>
<evidence type="ECO:0000256" key="4">
    <source>
        <dbReference type="ARBA" id="ARBA00023002"/>
    </source>
</evidence>
<dbReference type="SUPFAM" id="SSF48264">
    <property type="entry name" value="Cytochrome P450"/>
    <property type="match status" value="1"/>
</dbReference>
<dbReference type="GO" id="GO:0006707">
    <property type="term" value="P:cholesterol catabolic process"/>
    <property type="evidence" value="ECO:0007669"/>
    <property type="project" value="TreeGrafter"/>
</dbReference>
<accession>A0A4R6YZY4</accession>
<dbReference type="CDD" id="cd11033">
    <property type="entry name" value="CYP142-like"/>
    <property type="match status" value="1"/>
</dbReference>
<dbReference type="GO" id="GO:0020037">
    <property type="term" value="F:heme binding"/>
    <property type="evidence" value="ECO:0007669"/>
    <property type="project" value="InterPro"/>
</dbReference>
<dbReference type="Pfam" id="PF00067">
    <property type="entry name" value="p450"/>
    <property type="match status" value="1"/>
</dbReference>
<dbReference type="GO" id="GO:0036199">
    <property type="term" value="F:cholest-4-en-3-one 26-monooxygenase activity"/>
    <property type="evidence" value="ECO:0007669"/>
    <property type="project" value="TreeGrafter"/>
</dbReference>
<keyword evidence="4 7" id="KW-0560">Oxidoreductase</keyword>
<keyword evidence="5 7" id="KW-0408">Iron</keyword>
<dbReference type="PRINTS" id="PR00359">
    <property type="entry name" value="BP450"/>
</dbReference>
<dbReference type="RefSeq" id="WP_133818349.1">
    <property type="nucleotide sequence ID" value="NZ_SNZH01000005.1"/>
</dbReference>
<dbReference type="PANTHER" id="PTHR46696:SF4">
    <property type="entry name" value="BIOTIN BIOSYNTHESIS CYTOCHROME P450"/>
    <property type="match status" value="1"/>
</dbReference>
<gene>
    <name evidence="8" type="ORF">DFR29_1054</name>
</gene>
<dbReference type="PANTHER" id="PTHR46696">
    <property type="entry name" value="P450, PUTATIVE (EUROFUNG)-RELATED"/>
    <property type="match status" value="1"/>
</dbReference>
<evidence type="ECO:0000256" key="1">
    <source>
        <dbReference type="ARBA" id="ARBA00010617"/>
    </source>
</evidence>
<comment type="similarity">
    <text evidence="1 7">Belongs to the cytochrome P450 family.</text>
</comment>
<protein>
    <recommendedName>
        <fullName evidence="10">Cytochrome P450</fullName>
    </recommendedName>
</protein>
<evidence type="ECO:0000313" key="8">
    <source>
        <dbReference type="EMBL" id="TDR44823.1"/>
    </source>
</evidence>
<evidence type="ECO:0000256" key="7">
    <source>
        <dbReference type="RuleBase" id="RU000461"/>
    </source>
</evidence>
<dbReference type="InterPro" id="IPR002397">
    <property type="entry name" value="Cyt_P450_B"/>
</dbReference>
<dbReference type="EMBL" id="SNZH01000005">
    <property type="protein sequence ID" value="TDR44823.1"/>
    <property type="molecule type" value="Genomic_DNA"/>
</dbReference>
<dbReference type="PROSITE" id="PS00086">
    <property type="entry name" value="CYTOCHROME_P450"/>
    <property type="match status" value="1"/>
</dbReference>
<evidence type="ECO:0000256" key="6">
    <source>
        <dbReference type="ARBA" id="ARBA00023033"/>
    </source>
</evidence>
<dbReference type="FunFam" id="1.10.630.10:FF:000018">
    <property type="entry name" value="Cytochrome P450 monooxygenase"/>
    <property type="match status" value="1"/>
</dbReference>
<keyword evidence="3 7" id="KW-0479">Metal-binding</keyword>
<keyword evidence="6 7" id="KW-0503">Monooxygenase</keyword>
<sequence>METATLAPTLPSEITATLIDPSAYADSQRITDAYTWLREHMPLGVAKSRDFDPFWVVTKHADILEVSKNNKVFRNGDRATILTDQYTDAMVRYLRDGSPHLARTLAHMDDPDHRKYRALTSSWFMASNLARREDAIRGIAREFIDRMLAQGNECDFVTDVAVHYPLHVIMQILGVPVEDEPLMLKLTKQVFGNLDEDQNSSGKAKQTAEQALMGLSGAVETFFKYFDVITRDRRENPRDDLASVIANGSIDGAPIGSFEAMSYYSLVATAGHDTVSASTAGAISALCEYPEELAKVKANPELIPGLVEEAIRWTSPVRHFMRTASSDYRMRDQDIREGDWLMLCYLSGDRDEDVFADPFRFRIDRTPNKQLAFGFGGHMCLGQHLARMEMRVFFEELLPRIKSLSSAGNASHSKAVFVGGLKSLPIRFEAA</sequence>
<dbReference type="OrthoDB" id="9801155at2"/>
<evidence type="ECO:0000313" key="9">
    <source>
        <dbReference type="Proteomes" id="UP000295293"/>
    </source>
</evidence>
<dbReference type="GO" id="GO:0005506">
    <property type="term" value="F:iron ion binding"/>
    <property type="evidence" value="ECO:0007669"/>
    <property type="project" value="InterPro"/>
</dbReference>
<proteinExistence type="inferred from homology"/>
<organism evidence="8 9">
    <name type="scientific">Tahibacter aquaticus</name>
    <dbReference type="NCBI Taxonomy" id="520092"/>
    <lineage>
        <taxon>Bacteria</taxon>
        <taxon>Pseudomonadati</taxon>
        <taxon>Pseudomonadota</taxon>
        <taxon>Gammaproteobacteria</taxon>
        <taxon>Lysobacterales</taxon>
        <taxon>Rhodanobacteraceae</taxon>
        <taxon>Tahibacter</taxon>
    </lineage>
</organism>
<evidence type="ECO:0008006" key="10">
    <source>
        <dbReference type="Google" id="ProtNLM"/>
    </source>
</evidence>
<keyword evidence="2 7" id="KW-0349">Heme</keyword>
<comment type="caution">
    <text evidence="8">The sequence shown here is derived from an EMBL/GenBank/DDBJ whole genome shotgun (WGS) entry which is preliminary data.</text>
</comment>
<reference evidence="8 9" key="1">
    <citation type="submission" date="2019-03" db="EMBL/GenBank/DDBJ databases">
        <title>Genomic Encyclopedia of Type Strains, Phase IV (KMG-IV): sequencing the most valuable type-strain genomes for metagenomic binning, comparative biology and taxonomic classification.</title>
        <authorList>
            <person name="Goeker M."/>
        </authorList>
    </citation>
    <scope>NUCLEOTIDE SEQUENCE [LARGE SCALE GENOMIC DNA]</scope>
    <source>
        <strain evidence="8 9">DSM 21667</strain>
    </source>
</reference>
<dbReference type="InterPro" id="IPR036396">
    <property type="entry name" value="Cyt_P450_sf"/>
</dbReference>
<dbReference type="AlphaFoldDB" id="A0A4R6YZY4"/>
<evidence type="ECO:0000256" key="3">
    <source>
        <dbReference type="ARBA" id="ARBA00022723"/>
    </source>
</evidence>
<evidence type="ECO:0000256" key="2">
    <source>
        <dbReference type="ARBA" id="ARBA00022617"/>
    </source>
</evidence>
<dbReference type="InterPro" id="IPR001128">
    <property type="entry name" value="Cyt_P450"/>
</dbReference>
<keyword evidence="9" id="KW-1185">Reference proteome</keyword>
<dbReference type="Gene3D" id="1.10.630.10">
    <property type="entry name" value="Cytochrome P450"/>
    <property type="match status" value="1"/>
</dbReference>
<dbReference type="Proteomes" id="UP000295293">
    <property type="component" value="Unassembled WGS sequence"/>
</dbReference>
<name>A0A4R6YZY4_9GAMM</name>
<dbReference type="InterPro" id="IPR017972">
    <property type="entry name" value="Cyt_P450_CS"/>
</dbReference>